<feature type="compositionally biased region" description="Low complexity" evidence="1">
    <location>
        <begin position="55"/>
        <end position="67"/>
    </location>
</feature>
<dbReference type="Proteomes" id="UP000826195">
    <property type="component" value="Unassembled WGS sequence"/>
</dbReference>
<proteinExistence type="predicted"/>
<feature type="compositionally biased region" description="Basic residues" evidence="1">
    <location>
        <begin position="17"/>
        <end position="27"/>
    </location>
</feature>
<reference evidence="2 3" key="1">
    <citation type="journal article" date="2021" name="J. Hered.">
        <title>A chromosome-level genome assembly of the parasitoid wasp, Cotesia glomerata (Hymenoptera: Braconidae).</title>
        <authorList>
            <person name="Pinto B.J."/>
            <person name="Weis J.J."/>
            <person name="Gamble T."/>
            <person name="Ode P.J."/>
            <person name="Paul R."/>
            <person name="Zaspel J.M."/>
        </authorList>
    </citation>
    <scope>NUCLEOTIDE SEQUENCE [LARGE SCALE GENOMIC DNA]</scope>
    <source>
        <strain evidence="2">CgM1</strain>
    </source>
</reference>
<protein>
    <submittedName>
        <fullName evidence="2">Uncharacterized protein</fullName>
    </submittedName>
</protein>
<feature type="compositionally biased region" description="Acidic residues" evidence="1">
    <location>
        <begin position="82"/>
        <end position="100"/>
    </location>
</feature>
<gene>
    <name evidence="2" type="ORF">KQX54_006297</name>
</gene>
<name>A0AAV7ITI3_COTGL</name>
<evidence type="ECO:0000256" key="1">
    <source>
        <dbReference type="SAM" id="MobiDB-lite"/>
    </source>
</evidence>
<sequence length="244" mass="28784">MSKRYYKYLTDPDNHKIPRRTKNRVQKRKEEITDIKQNISDTSYKFLSEIIEENNLNDSNNNNCEENIGLHSYSSNNTASHDDDDDDSSKNESEDEDDTAWSEKPLYNNSPINCGNFIFKILECSLTNSLTKKATEEILQLLYNILPQPNNVPRNKYQFKKFLKSEIPSFDTAIHKHVICEGCGHYRGEFHTHQDDSMCEDCQRTSRVDVFVEYDIIPTLKDCFERRNLYSLIDKNEEMRRDQR</sequence>
<keyword evidence="3" id="KW-1185">Reference proteome</keyword>
<dbReference type="EMBL" id="JAHXZJ010000747">
    <property type="protein sequence ID" value="KAH0557457.1"/>
    <property type="molecule type" value="Genomic_DNA"/>
</dbReference>
<feature type="region of interest" description="Disordered" evidence="1">
    <location>
        <begin position="55"/>
        <end position="105"/>
    </location>
</feature>
<dbReference type="AlphaFoldDB" id="A0AAV7ITI3"/>
<organism evidence="2 3">
    <name type="scientific">Cotesia glomerata</name>
    <name type="common">Lepidopteran parasitic wasp</name>
    <name type="synonym">Apanteles glomeratus</name>
    <dbReference type="NCBI Taxonomy" id="32391"/>
    <lineage>
        <taxon>Eukaryota</taxon>
        <taxon>Metazoa</taxon>
        <taxon>Ecdysozoa</taxon>
        <taxon>Arthropoda</taxon>
        <taxon>Hexapoda</taxon>
        <taxon>Insecta</taxon>
        <taxon>Pterygota</taxon>
        <taxon>Neoptera</taxon>
        <taxon>Endopterygota</taxon>
        <taxon>Hymenoptera</taxon>
        <taxon>Apocrita</taxon>
        <taxon>Ichneumonoidea</taxon>
        <taxon>Braconidae</taxon>
        <taxon>Microgastrinae</taxon>
        <taxon>Cotesia</taxon>
    </lineage>
</organism>
<feature type="region of interest" description="Disordered" evidence="1">
    <location>
        <begin position="1"/>
        <end position="34"/>
    </location>
</feature>
<comment type="caution">
    <text evidence="2">The sequence shown here is derived from an EMBL/GenBank/DDBJ whole genome shotgun (WGS) entry which is preliminary data.</text>
</comment>
<evidence type="ECO:0000313" key="2">
    <source>
        <dbReference type="EMBL" id="KAH0557457.1"/>
    </source>
</evidence>
<evidence type="ECO:0000313" key="3">
    <source>
        <dbReference type="Proteomes" id="UP000826195"/>
    </source>
</evidence>
<accession>A0AAV7ITI3</accession>